<dbReference type="AntiFam" id="ANF00142">
    <property type="entry name" value="Shadow ORF (opposite yadG)"/>
</dbReference>
<dbReference type="EMBL" id="VSSQ01000078">
    <property type="protein sequence ID" value="MPL74131.1"/>
    <property type="molecule type" value="Genomic_DNA"/>
</dbReference>
<name>A0A644U5D1_9ZZZZ</name>
<sequence>MLSRDEAPEMRRPPPGGRAEAKGRADAAQARRGQGSAAELLVFHPLRLSGIGAHAADLVVLVILEVAFEEFDMRLALEGEDVGAQTVEEEAVVRDDDRAAGEILDRRFERLQRFHVEVVRRFVEEQHVAARFQQLGHVHAVAFTARKQPHLLLLVGALEIERADIAARVHRGLAELDQLGPARDLFPDVLLRIERVARLVDIGELHRLADGDGAGVGRLLAGDHLEQRRLAGAVRADHTDDRPRRDREREILDQLLVAVMLRDAVELDHLAAKARAVRDDDLRGADPFLLGLVRHLLIGRDTRLRLRLTRLGAGADPLEFLGHDFLLGLVLARFLFEPLRLLLEPGGVVALVGDAAAALELENPRGDVVEEVAVVGDDQDRALVLDQVLLQPGDGFGVEVVGRFVEEQHVGRLEQQLAQRHAAPFTAREGGDIGVIGRAAQRLERDVDLAVEIPQVLGVDLVLQPRHLLGGVVRVVHRELVVAFELGGLFRDTLHDVLAHGLGVVELRLLRQIADLGALGGPGLALEVLVDAGHDLQERRLTGAVHADDADLHAGQEVQADVLEAFLAARIGLRDAVHVIDVLIRGHSAHLSGKFGFSAR</sequence>
<dbReference type="AlphaFoldDB" id="A0A644U5D1"/>
<evidence type="ECO:0008006" key="3">
    <source>
        <dbReference type="Google" id="ProtNLM"/>
    </source>
</evidence>
<accession>A0A644U5D1</accession>
<feature type="region of interest" description="Disordered" evidence="1">
    <location>
        <begin position="1"/>
        <end position="30"/>
    </location>
</feature>
<comment type="caution">
    <text evidence="2">The sequence shown here is derived from an EMBL/GenBank/DDBJ whole genome shotgun (WGS) entry which is preliminary data.</text>
</comment>
<gene>
    <name evidence="2" type="ORF">SDC9_19941</name>
</gene>
<protein>
    <recommendedName>
        <fullName evidence="3">NAD-specific glutamate dehydrogenase</fullName>
    </recommendedName>
</protein>
<proteinExistence type="predicted"/>
<organism evidence="2">
    <name type="scientific">bioreactor metagenome</name>
    <dbReference type="NCBI Taxonomy" id="1076179"/>
    <lineage>
        <taxon>unclassified sequences</taxon>
        <taxon>metagenomes</taxon>
        <taxon>ecological metagenomes</taxon>
    </lineage>
</organism>
<evidence type="ECO:0000256" key="1">
    <source>
        <dbReference type="SAM" id="MobiDB-lite"/>
    </source>
</evidence>
<reference evidence="2" key="1">
    <citation type="submission" date="2019-08" db="EMBL/GenBank/DDBJ databases">
        <authorList>
            <person name="Kucharzyk K."/>
            <person name="Murdoch R.W."/>
            <person name="Higgins S."/>
            <person name="Loffler F."/>
        </authorList>
    </citation>
    <scope>NUCLEOTIDE SEQUENCE</scope>
</reference>
<feature type="compositionally biased region" description="Basic and acidic residues" evidence="1">
    <location>
        <begin position="1"/>
        <end position="12"/>
    </location>
</feature>
<evidence type="ECO:0000313" key="2">
    <source>
        <dbReference type="EMBL" id="MPL74131.1"/>
    </source>
</evidence>
<dbReference type="AntiFam" id="ANF00095">
    <property type="entry name" value="Shadow ORF (opposite ABC transporters)"/>
</dbReference>